<dbReference type="EMBL" id="LGLK01000049">
    <property type="protein sequence ID" value="KPC19012.1"/>
    <property type="molecule type" value="Genomic_DNA"/>
</dbReference>
<name>A0ABR5KVC1_PSEAV</name>
<comment type="caution">
    <text evidence="1">The sequence shown here is derived from an EMBL/GenBank/DDBJ whole genome shotgun (WGS) entry which is preliminary data.</text>
</comment>
<keyword evidence="2" id="KW-1185">Reference proteome</keyword>
<protein>
    <submittedName>
        <fullName evidence="1">Uncharacterized protein</fullName>
    </submittedName>
</protein>
<evidence type="ECO:0000313" key="2">
    <source>
        <dbReference type="Proteomes" id="UP000037943"/>
    </source>
</evidence>
<accession>A0ABR5KVC1</accession>
<sequence length="40" mass="4702">MTRSRNACTFGEYAKSMGHYLLDQGVECMILMLEKRRTFI</sequence>
<proteinExistence type="predicted"/>
<dbReference type="Proteomes" id="UP000037943">
    <property type="component" value="Unassembled WGS sequence"/>
</dbReference>
<organism evidence="1 2">
    <name type="scientific">Pseudomonas amygdali pv. lachrymans</name>
    <name type="common">Pseudomonas syringae pv. lachrymans</name>
    <dbReference type="NCBI Taxonomy" id="53707"/>
    <lineage>
        <taxon>Bacteria</taxon>
        <taxon>Pseudomonadati</taxon>
        <taxon>Pseudomonadota</taxon>
        <taxon>Gammaproteobacteria</taxon>
        <taxon>Pseudomonadales</taxon>
        <taxon>Pseudomonadaceae</taxon>
        <taxon>Pseudomonas</taxon>
        <taxon>Pseudomonas amygdali</taxon>
    </lineage>
</organism>
<reference evidence="1 2" key="1">
    <citation type="submission" date="2015-10" db="EMBL/GenBank/DDBJ databases">
        <title>Comparative genomics and high-throughput reverse genetic screens identify a new phytobacterial MAMP and an Arabidopsis receptor required for immune elicitation.</title>
        <authorList>
            <person name="Mott G.A."/>
            <person name="Thakur S."/>
            <person name="Wang P.W."/>
            <person name="Desveaux D."/>
            <person name="Guttman D.S."/>
        </authorList>
    </citation>
    <scope>NUCLEOTIDE SEQUENCE [LARGE SCALE GENOMIC DNA]</scope>
    <source>
        <strain evidence="1 2">107</strain>
    </source>
</reference>
<gene>
    <name evidence="1" type="ORF">AC499_2924</name>
</gene>
<evidence type="ECO:0000313" key="1">
    <source>
        <dbReference type="EMBL" id="KPC19012.1"/>
    </source>
</evidence>